<evidence type="ECO:0000256" key="2">
    <source>
        <dbReference type="SAM" id="Phobius"/>
    </source>
</evidence>
<organism evidence="4 5">
    <name type="scientific">Halopelagius longus</name>
    <dbReference type="NCBI Taxonomy" id="1236180"/>
    <lineage>
        <taxon>Archaea</taxon>
        <taxon>Methanobacteriati</taxon>
        <taxon>Methanobacteriota</taxon>
        <taxon>Stenosarchaea group</taxon>
        <taxon>Halobacteria</taxon>
        <taxon>Halobacteriales</taxon>
        <taxon>Haloferacaceae</taxon>
    </lineage>
</organism>
<dbReference type="PANTHER" id="PTHR46825">
    <property type="entry name" value="D-ALANYL-D-ALANINE-CARBOXYPEPTIDASE/ENDOPEPTIDASE AMPH"/>
    <property type="match status" value="1"/>
</dbReference>
<sequence>MPSPLSRRQFLSRSAVGAGTAVAVGGFATGESAAAQETEVEALVDDAADRALTEHDAGGLTVAVVDGDDVLTNGYGHAYRSEDVPVRADETLFRVGSVSKVVTWTAAMRAVDRGRVAPDSPVNDHLRAVTIPQTYDDPITLEHLATHTPGFEVRSRGDSVRDPEYVRPLAESVSTHVPTRVRPPGELPQYTNYAAALTGQLLADVSGQTFGAHVAENVFEPLGMENSTFRPAPSGLVPAEGTAVEDVVSFYSDAAPASGLHTTGADMARLLRAHLEGGVVDGERILSADAVDAMHRRWYTPHERMDGMAFGLFEASRGDARLVRHGGAVPEFASEFALLPDEGVGLFVVAHGEEASGATQTVTDALLGRFAPVESDGGGGRPAPSGTPERADELGGRYRSVHAADNATAEKLLFAFVADEPIDVRVADDGRLITEQGSRRDEWVEVEPLVFEHVEEDSTLLFRTDGGEVTHLVDTLSAYEKVPFHEQLSVHGWTATVAAVTALTGLLGWPAARGVRRFRGGESPPASAARARGVAGASVAALLLFVVVLAGVTVAVTTMDRPTLFNRPPPWFGAVFLAPTIGAVATVGAVGYAARAWYRGEWSLASRLHYSAVVAASAVLYWFLRYWNLLVVRA</sequence>
<dbReference type="InterPro" id="IPR012338">
    <property type="entry name" value="Beta-lactam/transpept-like"/>
</dbReference>
<evidence type="ECO:0000313" key="5">
    <source>
        <dbReference type="Proteomes" id="UP000199289"/>
    </source>
</evidence>
<gene>
    <name evidence="4" type="ORF">SAMN05216278_1313</name>
</gene>
<dbReference type="Pfam" id="PF00144">
    <property type="entry name" value="Beta-lactamase"/>
    <property type="match status" value="1"/>
</dbReference>
<protein>
    <submittedName>
        <fullName evidence="4">CubicO group peptidase, beta-lactamase class C family</fullName>
    </submittedName>
</protein>
<keyword evidence="2" id="KW-0812">Transmembrane</keyword>
<dbReference type="InterPro" id="IPR050491">
    <property type="entry name" value="AmpC-like"/>
</dbReference>
<dbReference type="SUPFAM" id="SSF56601">
    <property type="entry name" value="beta-lactamase/transpeptidase-like"/>
    <property type="match status" value="1"/>
</dbReference>
<feature type="transmembrane region" description="Helical" evidence="2">
    <location>
        <begin position="533"/>
        <end position="559"/>
    </location>
</feature>
<feature type="region of interest" description="Disordered" evidence="1">
    <location>
        <begin position="373"/>
        <end position="393"/>
    </location>
</feature>
<dbReference type="PANTHER" id="PTHR46825:SF9">
    <property type="entry name" value="BETA-LACTAMASE-RELATED DOMAIN-CONTAINING PROTEIN"/>
    <property type="match status" value="1"/>
</dbReference>
<accession>A0A1H1AFJ8</accession>
<dbReference type="EMBL" id="FNKQ01000002">
    <property type="protein sequence ID" value="SDQ38452.1"/>
    <property type="molecule type" value="Genomic_DNA"/>
</dbReference>
<name>A0A1H1AFJ8_9EURY</name>
<dbReference type="AlphaFoldDB" id="A0A1H1AFJ8"/>
<feature type="transmembrane region" description="Helical" evidence="2">
    <location>
        <begin position="604"/>
        <end position="624"/>
    </location>
</feature>
<keyword evidence="2" id="KW-0472">Membrane</keyword>
<evidence type="ECO:0000259" key="3">
    <source>
        <dbReference type="Pfam" id="PF00144"/>
    </source>
</evidence>
<feature type="domain" description="Beta-lactamase-related" evidence="3">
    <location>
        <begin position="45"/>
        <end position="355"/>
    </location>
</feature>
<evidence type="ECO:0000256" key="1">
    <source>
        <dbReference type="SAM" id="MobiDB-lite"/>
    </source>
</evidence>
<dbReference type="Proteomes" id="UP000199289">
    <property type="component" value="Unassembled WGS sequence"/>
</dbReference>
<proteinExistence type="predicted"/>
<feature type="transmembrane region" description="Helical" evidence="2">
    <location>
        <begin position="571"/>
        <end position="592"/>
    </location>
</feature>
<feature type="transmembrane region" description="Helical" evidence="2">
    <location>
        <begin position="490"/>
        <end position="512"/>
    </location>
</feature>
<keyword evidence="2" id="KW-1133">Transmembrane helix</keyword>
<dbReference type="Gene3D" id="3.40.710.10">
    <property type="entry name" value="DD-peptidase/beta-lactamase superfamily"/>
    <property type="match status" value="1"/>
</dbReference>
<evidence type="ECO:0000313" key="4">
    <source>
        <dbReference type="EMBL" id="SDQ38452.1"/>
    </source>
</evidence>
<dbReference type="InterPro" id="IPR006311">
    <property type="entry name" value="TAT_signal"/>
</dbReference>
<dbReference type="InterPro" id="IPR001466">
    <property type="entry name" value="Beta-lactam-related"/>
</dbReference>
<dbReference type="PROSITE" id="PS51318">
    <property type="entry name" value="TAT"/>
    <property type="match status" value="1"/>
</dbReference>
<reference evidence="5" key="1">
    <citation type="submission" date="2016-10" db="EMBL/GenBank/DDBJ databases">
        <authorList>
            <person name="Varghese N."/>
            <person name="Submissions S."/>
        </authorList>
    </citation>
    <scope>NUCLEOTIDE SEQUENCE [LARGE SCALE GENOMIC DNA]</scope>
    <source>
        <strain evidence="5">CGMCC 1.12397</strain>
    </source>
</reference>
<dbReference type="RefSeq" id="WP_092534790.1">
    <property type="nucleotide sequence ID" value="NZ_FNKQ01000002.1"/>
</dbReference>